<feature type="active site" description="Proton acceptor" evidence="4">
    <location>
        <position position="16"/>
    </location>
</feature>
<dbReference type="EMBL" id="JAERQJ010000007">
    <property type="protein sequence ID" value="MBL0685219.1"/>
    <property type="molecule type" value="Genomic_DNA"/>
</dbReference>
<dbReference type="Pfam" id="PF04616">
    <property type="entry name" value="Glyco_hydro_43"/>
    <property type="match status" value="1"/>
</dbReference>
<dbReference type="AlphaFoldDB" id="A0A937A6K7"/>
<dbReference type="InterPro" id="IPR013320">
    <property type="entry name" value="ConA-like_dom_sf"/>
</dbReference>
<protein>
    <submittedName>
        <fullName evidence="8">Glycoside hydrolase family 43 protein</fullName>
    </submittedName>
</protein>
<dbReference type="CDD" id="cd09000">
    <property type="entry name" value="GH43_SXA-like"/>
    <property type="match status" value="1"/>
</dbReference>
<evidence type="ECO:0000256" key="5">
    <source>
        <dbReference type="PIRSR" id="PIRSR606710-2"/>
    </source>
</evidence>
<keyword evidence="2 6" id="KW-0378">Hydrolase</keyword>
<evidence type="ECO:0000256" key="4">
    <source>
        <dbReference type="PIRSR" id="PIRSR606710-1"/>
    </source>
</evidence>
<dbReference type="InterPro" id="IPR051795">
    <property type="entry name" value="Glycosyl_Hydrlase_43"/>
</dbReference>
<comment type="similarity">
    <text evidence="1 6">Belongs to the glycosyl hydrolase 43 family.</text>
</comment>
<reference evidence="8" key="1">
    <citation type="submission" date="2021-01" db="EMBL/GenBank/DDBJ databases">
        <authorList>
            <person name="Zhong Y.L."/>
        </authorList>
    </citation>
    <scope>NUCLEOTIDE SEQUENCE</scope>
    <source>
        <strain evidence="8">KCTC 23302</strain>
    </source>
</reference>
<evidence type="ECO:0000256" key="1">
    <source>
        <dbReference type="ARBA" id="ARBA00009865"/>
    </source>
</evidence>
<keyword evidence="9" id="KW-1185">Reference proteome</keyword>
<evidence type="ECO:0000256" key="3">
    <source>
        <dbReference type="ARBA" id="ARBA00023295"/>
    </source>
</evidence>
<comment type="caution">
    <text evidence="8">The sequence shown here is derived from an EMBL/GenBank/DDBJ whole genome shotgun (WGS) entry which is preliminary data.</text>
</comment>
<dbReference type="InterPro" id="IPR023296">
    <property type="entry name" value="Glyco_hydro_beta-prop_sf"/>
</dbReference>
<dbReference type="InterPro" id="IPR041542">
    <property type="entry name" value="GH43_C2"/>
</dbReference>
<feature type="domain" description="Beta-xylosidase C-terminal Concanavalin A-like" evidence="7">
    <location>
        <begin position="325"/>
        <end position="531"/>
    </location>
</feature>
<keyword evidence="3 6" id="KW-0326">Glycosidase</keyword>
<dbReference type="GO" id="GO:0004553">
    <property type="term" value="F:hydrolase activity, hydrolyzing O-glycosyl compounds"/>
    <property type="evidence" value="ECO:0007669"/>
    <property type="project" value="InterPro"/>
</dbReference>
<dbReference type="SUPFAM" id="SSF75005">
    <property type="entry name" value="Arabinanase/levansucrase/invertase"/>
    <property type="match status" value="1"/>
</dbReference>
<dbReference type="InterPro" id="IPR006710">
    <property type="entry name" value="Glyco_hydro_43"/>
</dbReference>
<dbReference type="SUPFAM" id="SSF49899">
    <property type="entry name" value="Concanavalin A-like lectins/glucanases"/>
    <property type="match status" value="1"/>
</dbReference>
<dbReference type="PANTHER" id="PTHR42812:SF12">
    <property type="entry name" value="BETA-XYLOSIDASE-RELATED"/>
    <property type="match status" value="1"/>
</dbReference>
<dbReference type="Gene3D" id="2.115.10.20">
    <property type="entry name" value="Glycosyl hydrolase domain, family 43"/>
    <property type="match status" value="1"/>
</dbReference>
<evidence type="ECO:0000313" key="8">
    <source>
        <dbReference type="EMBL" id="MBL0685219.1"/>
    </source>
</evidence>
<dbReference type="Gene3D" id="2.60.120.200">
    <property type="match status" value="1"/>
</dbReference>
<dbReference type="RefSeq" id="WP_201923079.1">
    <property type="nucleotide sequence ID" value="NZ_BAABAX010000020.1"/>
</dbReference>
<dbReference type="Pfam" id="PF17851">
    <property type="entry name" value="GH43_C2"/>
    <property type="match status" value="1"/>
</dbReference>
<gene>
    <name evidence="8" type="ORF">JJQ60_16925</name>
</gene>
<proteinExistence type="inferred from homology"/>
<name>A0A937A6K7_9FLAO</name>
<evidence type="ECO:0000313" key="9">
    <source>
        <dbReference type="Proteomes" id="UP000651057"/>
    </source>
</evidence>
<accession>A0A937A6K7</accession>
<dbReference type="PANTHER" id="PTHR42812">
    <property type="entry name" value="BETA-XYLOSIDASE"/>
    <property type="match status" value="1"/>
</dbReference>
<dbReference type="GO" id="GO:0005975">
    <property type="term" value="P:carbohydrate metabolic process"/>
    <property type="evidence" value="ECO:0007669"/>
    <property type="project" value="InterPro"/>
</dbReference>
<feature type="active site" description="Proton donor" evidence="4">
    <location>
        <position position="187"/>
    </location>
</feature>
<evidence type="ECO:0000256" key="6">
    <source>
        <dbReference type="RuleBase" id="RU361187"/>
    </source>
</evidence>
<sequence length="534" mass="61584">MSATIQNPILRGFNPDPSIIRVGEDYYIATSTFEWFPGVQIHHSKDLKNWKVIAHPLNRLSQLDLKGNPDSCGVWAPCLSYDNGIFYLVYSNVRSFDGVWKDTPNYLVTTNDITGEWSDPVYLSSRGFDGSMFHDHDGKKYFLNMLVDHRKNKLFGGIELQEYDPLQKKLVGEVHYLHSGSSLGCTEGPHIFKKEEYYYLLLAEGGTEYGHAASIARSKSVLGPYDEFHPNTAIITCASDPSYDLQKSGHGDFVETSDGRWYFVFLVGRPLSKLGRCILGRETAIEEIVWKEDGWPYLKSESTLPRLEVPVPEVEEFSLEDASVRYDFNTEEVSIDFQTLRIPIDENWLSLKERKGFLRLKGKESLTSTHTQAMLARRVQHFKTEASTMIEFDPGDILEMAGLVFYYNTGYYHYLHVTSNYNGTKKLLRIISADHFEMSEQQQEIDITGQDKIILKGVLDHDQLQFYYRISDETNFYPIGETLDASILSDDYVRERDERYRPAFTGMFVGMCCQDLSYNKKHADFDWFEYKEIH</sequence>
<evidence type="ECO:0000256" key="2">
    <source>
        <dbReference type="ARBA" id="ARBA00022801"/>
    </source>
</evidence>
<evidence type="ECO:0000259" key="7">
    <source>
        <dbReference type="Pfam" id="PF17851"/>
    </source>
</evidence>
<dbReference type="Proteomes" id="UP000651057">
    <property type="component" value="Unassembled WGS sequence"/>
</dbReference>
<organism evidence="8 9">
    <name type="scientific">Aquimarina mytili</name>
    <dbReference type="NCBI Taxonomy" id="874423"/>
    <lineage>
        <taxon>Bacteria</taxon>
        <taxon>Pseudomonadati</taxon>
        <taxon>Bacteroidota</taxon>
        <taxon>Flavobacteriia</taxon>
        <taxon>Flavobacteriales</taxon>
        <taxon>Flavobacteriaceae</taxon>
        <taxon>Aquimarina</taxon>
    </lineage>
</organism>
<feature type="site" description="Important for catalytic activity, responsible for pKa modulation of the active site Glu and correct orientation of both the proton donor and substrate" evidence="5">
    <location>
        <position position="129"/>
    </location>
</feature>